<protein>
    <recommendedName>
        <fullName evidence="3">Sushi domain-containing protein</fullName>
    </recommendedName>
</protein>
<dbReference type="AlphaFoldDB" id="E9FT12"/>
<dbReference type="EMBL" id="GL732524">
    <property type="protein sequence ID" value="EFX89289.1"/>
    <property type="molecule type" value="Genomic_DNA"/>
</dbReference>
<evidence type="ECO:0000256" key="1">
    <source>
        <dbReference type="ARBA" id="ARBA00023157"/>
    </source>
</evidence>
<dbReference type="KEGG" id="dpx:DAPPUDRAFT_233041"/>
<dbReference type="Proteomes" id="UP000000305">
    <property type="component" value="Unassembled WGS sequence"/>
</dbReference>
<dbReference type="Gene3D" id="2.10.70.10">
    <property type="entry name" value="Complement Module, domain 1"/>
    <property type="match status" value="1"/>
</dbReference>
<proteinExistence type="predicted"/>
<dbReference type="InterPro" id="IPR000436">
    <property type="entry name" value="Sushi_SCR_CCP_dom"/>
</dbReference>
<gene>
    <name evidence="4" type="ORF">DAPPUDRAFT_233041</name>
</gene>
<keyword evidence="1 2" id="KW-1015">Disulfide bond</keyword>
<dbReference type="CDD" id="cd00033">
    <property type="entry name" value="CCP"/>
    <property type="match status" value="1"/>
</dbReference>
<dbReference type="InParanoid" id="E9FT12"/>
<feature type="disulfide bond" evidence="2">
    <location>
        <begin position="58"/>
        <end position="85"/>
    </location>
</feature>
<feature type="domain" description="Sushi" evidence="3">
    <location>
        <begin position="32"/>
        <end position="87"/>
    </location>
</feature>
<dbReference type="HOGENOM" id="CLU_1733328_0_0_1"/>
<evidence type="ECO:0000313" key="5">
    <source>
        <dbReference type="Proteomes" id="UP000000305"/>
    </source>
</evidence>
<evidence type="ECO:0000313" key="4">
    <source>
        <dbReference type="EMBL" id="EFX89289.1"/>
    </source>
</evidence>
<reference evidence="4 5" key="1">
    <citation type="journal article" date="2011" name="Science">
        <title>The ecoresponsive genome of Daphnia pulex.</title>
        <authorList>
            <person name="Colbourne J.K."/>
            <person name="Pfrender M.E."/>
            <person name="Gilbert D."/>
            <person name="Thomas W.K."/>
            <person name="Tucker A."/>
            <person name="Oakley T.H."/>
            <person name="Tokishita S."/>
            <person name="Aerts A."/>
            <person name="Arnold G.J."/>
            <person name="Basu M.K."/>
            <person name="Bauer D.J."/>
            <person name="Caceres C.E."/>
            <person name="Carmel L."/>
            <person name="Casola C."/>
            <person name="Choi J.H."/>
            <person name="Detter J.C."/>
            <person name="Dong Q."/>
            <person name="Dusheyko S."/>
            <person name="Eads B.D."/>
            <person name="Frohlich T."/>
            <person name="Geiler-Samerotte K.A."/>
            <person name="Gerlach D."/>
            <person name="Hatcher P."/>
            <person name="Jogdeo S."/>
            <person name="Krijgsveld J."/>
            <person name="Kriventseva E.V."/>
            <person name="Kultz D."/>
            <person name="Laforsch C."/>
            <person name="Lindquist E."/>
            <person name="Lopez J."/>
            <person name="Manak J.R."/>
            <person name="Muller J."/>
            <person name="Pangilinan J."/>
            <person name="Patwardhan R.P."/>
            <person name="Pitluck S."/>
            <person name="Pritham E.J."/>
            <person name="Rechtsteiner A."/>
            <person name="Rho M."/>
            <person name="Rogozin I.B."/>
            <person name="Sakarya O."/>
            <person name="Salamov A."/>
            <person name="Schaack S."/>
            <person name="Shapiro H."/>
            <person name="Shiga Y."/>
            <person name="Skalitzky C."/>
            <person name="Smith Z."/>
            <person name="Souvorov A."/>
            <person name="Sung W."/>
            <person name="Tang Z."/>
            <person name="Tsuchiya D."/>
            <person name="Tu H."/>
            <person name="Vos H."/>
            <person name="Wang M."/>
            <person name="Wolf Y.I."/>
            <person name="Yamagata H."/>
            <person name="Yamada T."/>
            <person name="Ye Y."/>
            <person name="Shaw J.R."/>
            <person name="Andrews J."/>
            <person name="Crease T.J."/>
            <person name="Tang H."/>
            <person name="Lucas S.M."/>
            <person name="Robertson H.M."/>
            <person name="Bork P."/>
            <person name="Koonin E.V."/>
            <person name="Zdobnov E.M."/>
            <person name="Grigoriev I.V."/>
            <person name="Lynch M."/>
            <person name="Boore J.L."/>
        </authorList>
    </citation>
    <scope>NUCLEOTIDE SEQUENCE [LARGE SCALE GENOMIC DNA]</scope>
</reference>
<dbReference type="InterPro" id="IPR035976">
    <property type="entry name" value="Sushi/SCR/CCP_sf"/>
</dbReference>
<accession>E9FT12</accession>
<dbReference type="PROSITE" id="PS50923">
    <property type="entry name" value="SUSHI"/>
    <property type="match status" value="1"/>
</dbReference>
<comment type="caution">
    <text evidence="2">Lacks conserved residue(s) required for the propagation of feature annotation.</text>
</comment>
<keyword evidence="2" id="KW-0768">Sushi</keyword>
<sequence length="151" mass="16623">MELALICFSRGPSLGETRGFFCTQSTEVKLESGCLKPETPEHGEMFVLWSGLLVQFRCKSTDYKLVGAAAVICRNRTWTQDPPVCVHHHQLEAHLASQQQQQQFRALIKGRDNCGEARAEPGYNILSECWPGVGGGVTSGSLHVVPTSLYC</sequence>
<dbReference type="SMART" id="SM00032">
    <property type="entry name" value="CCP"/>
    <property type="match status" value="1"/>
</dbReference>
<evidence type="ECO:0000259" key="3">
    <source>
        <dbReference type="PROSITE" id="PS50923"/>
    </source>
</evidence>
<keyword evidence="5" id="KW-1185">Reference proteome</keyword>
<evidence type="ECO:0000256" key="2">
    <source>
        <dbReference type="PROSITE-ProRule" id="PRU00302"/>
    </source>
</evidence>
<organism evidence="4 5">
    <name type="scientific">Daphnia pulex</name>
    <name type="common">Water flea</name>
    <dbReference type="NCBI Taxonomy" id="6669"/>
    <lineage>
        <taxon>Eukaryota</taxon>
        <taxon>Metazoa</taxon>
        <taxon>Ecdysozoa</taxon>
        <taxon>Arthropoda</taxon>
        <taxon>Crustacea</taxon>
        <taxon>Branchiopoda</taxon>
        <taxon>Diplostraca</taxon>
        <taxon>Cladocera</taxon>
        <taxon>Anomopoda</taxon>
        <taxon>Daphniidae</taxon>
        <taxon>Daphnia</taxon>
    </lineage>
</organism>
<name>E9FT12_DAPPU</name>
<dbReference type="SUPFAM" id="SSF57535">
    <property type="entry name" value="Complement control module/SCR domain"/>
    <property type="match status" value="1"/>
</dbReference>